<evidence type="ECO:0000256" key="7">
    <source>
        <dbReference type="ARBA" id="ARBA00022840"/>
    </source>
</evidence>
<evidence type="ECO:0000256" key="4">
    <source>
        <dbReference type="ARBA" id="ARBA00022723"/>
    </source>
</evidence>
<evidence type="ECO:0000256" key="6">
    <source>
        <dbReference type="ARBA" id="ARBA00022777"/>
    </source>
</evidence>
<evidence type="ECO:0000259" key="14">
    <source>
        <dbReference type="Pfam" id="PF08544"/>
    </source>
</evidence>
<reference evidence="16 17" key="1">
    <citation type="submission" date="2023-06" db="EMBL/GenBank/DDBJ databases">
        <title>Microbacterium sp. nov., isolated from a waste landfill.</title>
        <authorList>
            <person name="Wen W."/>
        </authorList>
    </citation>
    <scope>NUCLEOTIDE SEQUENCE [LARGE SCALE GENOMIC DNA]</scope>
    <source>
        <strain evidence="16 17">ASV49</strain>
    </source>
</reference>
<dbReference type="SUPFAM" id="SSF55060">
    <property type="entry name" value="GHMP Kinase, C-terminal domain"/>
    <property type="match status" value="1"/>
</dbReference>
<comment type="pathway">
    <text evidence="11">Carbohydrate metabolism; galactose metabolism.</text>
</comment>
<keyword evidence="17" id="KW-1185">Reference proteome</keyword>
<name>A0ABT7MXR5_9MICO</name>
<feature type="active site" description="Proton acceptor" evidence="11">
    <location>
        <position position="191"/>
    </location>
</feature>
<dbReference type="Gene3D" id="3.30.230.10">
    <property type="match status" value="1"/>
</dbReference>
<evidence type="ECO:0000256" key="8">
    <source>
        <dbReference type="ARBA" id="ARBA00022842"/>
    </source>
</evidence>
<dbReference type="Pfam" id="PF08544">
    <property type="entry name" value="GHMP_kinases_C"/>
    <property type="match status" value="1"/>
</dbReference>
<evidence type="ECO:0000256" key="11">
    <source>
        <dbReference type="HAMAP-Rule" id="MF_00246"/>
    </source>
</evidence>
<evidence type="ECO:0000256" key="1">
    <source>
        <dbReference type="ARBA" id="ARBA00006566"/>
    </source>
</evidence>
<keyword evidence="6 11" id="KW-0418">Kinase</keyword>
<feature type="domain" description="Galactokinase N-terminal" evidence="15">
    <location>
        <begin position="32"/>
        <end position="74"/>
    </location>
</feature>
<dbReference type="InterPro" id="IPR006206">
    <property type="entry name" value="Mevalonate/galactokinase"/>
</dbReference>
<dbReference type="InterPro" id="IPR006203">
    <property type="entry name" value="GHMP_knse_ATP-bd_CS"/>
</dbReference>
<dbReference type="PIRSF" id="PIRSF000530">
    <property type="entry name" value="Galactokinase"/>
    <property type="match status" value="1"/>
</dbReference>
<dbReference type="InterPro" id="IPR000705">
    <property type="entry name" value="Galactokinase"/>
</dbReference>
<keyword evidence="4 11" id="KW-0479">Metal-binding</keyword>
<evidence type="ECO:0000313" key="16">
    <source>
        <dbReference type="EMBL" id="MDL9979230.1"/>
    </source>
</evidence>
<keyword evidence="8 11" id="KW-0460">Magnesium</keyword>
<proteinExistence type="inferred from homology"/>
<feature type="domain" description="GHMP kinase C-terminal" evidence="14">
    <location>
        <begin position="308"/>
        <end position="379"/>
    </location>
</feature>
<dbReference type="InterPro" id="IPR019539">
    <property type="entry name" value="GalKase_N"/>
</dbReference>
<dbReference type="InterPro" id="IPR013750">
    <property type="entry name" value="GHMP_kinase_C_dom"/>
</dbReference>
<feature type="site" description="Transition state stabilizer" evidence="11">
    <location>
        <position position="44"/>
    </location>
</feature>
<keyword evidence="10 11" id="KW-0119">Carbohydrate metabolism</keyword>
<dbReference type="SUPFAM" id="SSF54211">
    <property type="entry name" value="Ribosomal protein S5 domain 2-like"/>
    <property type="match status" value="1"/>
</dbReference>
<keyword evidence="9 11" id="KW-0299">Galactose metabolism</keyword>
<dbReference type="NCBIfam" id="TIGR00131">
    <property type="entry name" value="gal_kin"/>
    <property type="match status" value="1"/>
</dbReference>
<keyword evidence="2 11" id="KW-0963">Cytoplasm</keyword>
<dbReference type="InterPro" id="IPR036554">
    <property type="entry name" value="GHMP_kinase_C_sf"/>
</dbReference>
<dbReference type="InterPro" id="IPR014721">
    <property type="entry name" value="Ribsml_uS5_D2-typ_fold_subgr"/>
</dbReference>
<dbReference type="PRINTS" id="PR00959">
    <property type="entry name" value="MEVGALKINASE"/>
</dbReference>
<protein>
    <recommendedName>
        <fullName evidence="11 12">Galactokinase</fullName>
        <ecNumber evidence="11 12">2.7.1.6</ecNumber>
    </recommendedName>
    <alternativeName>
        <fullName evidence="11">Galactose kinase</fullName>
    </alternativeName>
</protein>
<dbReference type="PROSITE" id="PS00627">
    <property type="entry name" value="GHMP_KINASES_ATP"/>
    <property type="match status" value="1"/>
</dbReference>
<dbReference type="Gene3D" id="3.30.70.890">
    <property type="entry name" value="GHMP kinase, C-terminal domain"/>
    <property type="match status" value="1"/>
</dbReference>
<keyword evidence="3 11" id="KW-0808">Transferase</keyword>
<dbReference type="RefSeq" id="WP_419956823.1">
    <property type="nucleotide sequence ID" value="NZ_JASXSZ010000002.1"/>
</dbReference>
<dbReference type="PANTHER" id="PTHR10457:SF7">
    <property type="entry name" value="GALACTOKINASE-RELATED"/>
    <property type="match status" value="1"/>
</dbReference>
<keyword evidence="5 11" id="KW-0547">Nucleotide-binding</keyword>
<dbReference type="PRINTS" id="PR00473">
    <property type="entry name" value="GALCTOKINASE"/>
</dbReference>
<comment type="similarity">
    <text evidence="1 11">Belongs to the GHMP kinase family. GalK subfamily.</text>
</comment>
<dbReference type="PROSITE" id="PS00106">
    <property type="entry name" value="GALACTOKINASE"/>
    <property type="match status" value="1"/>
</dbReference>
<sequence>MSRNAAPTGSATRAASEAVVATARALLFALTGAEPDGVWSAPGRVNLIGEHTDYNDGYAMPFAIDHRTVAAVRRREDGRMRVASTFSPEPVEIDLADLSGAEFPRDAMPEWAAYPLGVAWALGTAGREGVDIALASDVPVGAGLSSSAAIEGATASALRDLWGLDLDATALARIGRRAENDAVGAPTGIMDQLASMLGRRDAAIFIDCRSLEGTPVDLGFAAAGLELLVIDTRVQHAHSTGGYGDRRAACERGAAALGMPALRDLSTADLDRARSILDDVTFRRVRHVVTEDQRVLDTVHVLRAEGPLAIGDLLVASHVSLRDDFEVSCPELDTAVDAALAAGALGARMTGGGFGGSAIALVAREKTDAVADAVTRAFADAGFTAPAVFTVQPSEGARRDA</sequence>
<dbReference type="InterPro" id="IPR022963">
    <property type="entry name" value="Galactokinase_bac"/>
</dbReference>
<dbReference type="Pfam" id="PF00288">
    <property type="entry name" value="GHMP_kinases_N"/>
    <property type="match status" value="1"/>
</dbReference>
<feature type="binding site" evidence="11">
    <location>
        <position position="243"/>
    </location>
    <ligand>
        <name>substrate</name>
    </ligand>
</feature>
<evidence type="ECO:0000313" key="17">
    <source>
        <dbReference type="Proteomes" id="UP001235064"/>
    </source>
</evidence>
<evidence type="ECO:0000256" key="9">
    <source>
        <dbReference type="ARBA" id="ARBA00023144"/>
    </source>
</evidence>
<dbReference type="PANTHER" id="PTHR10457">
    <property type="entry name" value="MEVALONATE KINASE/GALACTOKINASE"/>
    <property type="match status" value="1"/>
</dbReference>
<accession>A0ABT7MXR5</accession>
<dbReference type="Pfam" id="PF10509">
    <property type="entry name" value="GalKase_gal_bdg"/>
    <property type="match status" value="1"/>
</dbReference>
<feature type="binding site" evidence="11">
    <location>
        <position position="84"/>
    </location>
    <ligand>
        <name>ATP</name>
        <dbReference type="ChEBI" id="CHEBI:30616"/>
    </ligand>
</feature>
<evidence type="ECO:0000259" key="15">
    <source>
        <dbReference type="Pfam" id="PF10509"/>
    </source>
</evidence>
<feature type="domain" description="GHMP kinase N-terminal" evidence="13">
    <location>
        <begin position="114"/>
        <end position="198"/>
    </location>
</feature>
<evidence type="ECO:0000256" key="10">
    <source>
        <dbReference type="ARBA" id="ARBA00023277"/>
    </source>
</evidence>
<evidence type="ECO:0000256" key="3">
    <source>
        <dbReference type="ARBA" id="ARBA00022679"/>
    </source>
</evidence>
<feature type="binding site" evidence="11">
    <location>
        <begin position="141"/>
        <end position="147"/>
    </location>
    <ligand>
        <name>ATP</name>
        <dbReference type="ChEBI" id="CHEBI:30616"/>
    </ligand>
</feature>
<keyword evidence="7 11" id="KW-0067">ATP-binding</keyword>
<feature type="binding site" evidence="11">
    <location>
        <position position="147"/>
    </location>
    <ligand>
        <name>Mg(2+)</name>
        <dbReference type="ChEBI" id="CHEBI:18420"/>
    </ligand>
</feature>
<evidence type="ECO:0000256" key="5">
    <source>
        <dbReference type="ARBA" id="ARBA00022741"/>
    </source>
</evidence>
<dbReference type="InterPro" id="IPR006204">
    <property type="entry name" value="GHMP_kinase_N_dom"/>
</dbReference>
<dbReference type="InterPro" id="IPR020568">
    <property type="entry name" value="Ribosomal_Su5_D2-typ_SF"/>
</dbReference>
<dbReference type="Proteomes" id="UP001235064">
    <property type="component" value="Unassembled WGS sequence"/>
</dbReference>
<organism evidence="16 17">
    <name type="scientific">Microbacterium candidum</name>
    <dbReference type="NCBI Taxonomy" id="3041922"/>
    <lineage>
        <taxon>Bacteria</taxon>
        <taxon>Bacillati</taxon>
        <taxon>Actinomycetota</taxon>
        <taxon>Actinomycetes</taxon>
        <taxon>Micrococcales</taxon>
        <taxon>Microbacteriaceae</taxon>
        <taxon>Microbacterium</taxon>
    </lineage>
</organism>
<dbReference type="HAMAP" id="MF_00246">
    <property type="entry name" value="Galactokinase"/>
    <property type="match status" value="1"/>
</dbReference>
<evidence type="ECO:0000259" key="13">
    <source>
        <dbReference type="Pfam" id="PF00288"/>
    </source>
</evidence>
<evidence type="ECO:0000256" key="12">
    <source>
        <dbReference type="NCBIfam" id="TIGR00131"/>
    </source>
</evidence>
<gene>
    <name evidence="11 16" type="primary">galK</name>
    <name evidence="16" type="ORF">QSV35_07780</name>
</gene>
<comment type="caution">
    <text evidence="16">The sequence shown here is derived from an EMBL/GenBank/DDBJ whole genome shotgun (WGS) entry which is preliminary data.</text>
</comment>
<dbReference type="EMBL" id="JASXSZ010000002">
    <property type="protein sequence ID" value="MDL9979230.1"/>
    <property type="molecule type" value="Genomic_DNA"/>
</dbReference>
<comment type="subcellular location">
    <subcellularLocation>
        <location evidence="11">Cytoplasm</location>
    </subcellularLocation>
</comment>
<feature type="binding site" evidence="11">
    <location>
        <begin position="50"/>
        <end position="53"/>
    </location>
    <ligand>
        <name>substrate</name>
    </ligand>
</feature>
<dbReference type="InterPro" id="IPR019741">
    <property type="entry name" value="Galactokinase_CS"/>
</dbReference>
<evidence type="ECO:0000256" key="2">
    <source>
        <dbReference type="ARBA" id="ARBA00022490"/>
    </source>
</evidence>
<comment type="catalytic activity">
    <reaction evidence="11">
        <text>alpha-D-galactose + ATP = alpha-D-galactose 1-phosphate + ADP + H(+)</text>
        <dbReference type="Rhea" id="RHEA:13553"/>
        <dbReference type="ChEBI" id="CHEBI:15378"/>
        <dbReference type="ChEBI" id="CHEBI:28061"/>
        <dbReference type="ChEBI" id="CHEBI:30616"/>
        <dbReference type="ChEBI" id="CHEBI:58336"/>
        <dbReference type="ChEBI" id="CHEBI:456216"/>
        <dbReference type="EC" id="2.7.1.6"/>
    </reaction>
</comment>
<dbReference type="EC" id="2.7.1.6" evidence="11 12"/>
<dbReference type="GO" id="GO:0004335">
    <property type="term" value="F:galactokinase activity"/>
    <property type="evidence" value="ECO:0007669"/>
    <property type="project" value="UniProtKB-EC"/>
</dbReference>
<feature type="binding site" evidence="11">
    <location>
        <position position="179"/>
    </location>
    <ligand>
        <name>Mg(2+)</name>
        <dbReference type="ChEBI" id="CHEBI:18420"/>
    </ligand>
</feature>
<comment type="function">
    <text evidence="11">Catalyzes the transfer of the gamma-phosphate of ATP to D-galactose to form alpha-D-galactose-1-phosphate (Gal-1-P).</text>
</comment>